<feature type="signal peptide" evidence="1">
    <location>
        <begin position="1"/>
        <end position="30"/>
    </location>
</feature>
<evidence type="ECO:0000313" key="3">
    <source>
        <dbReference type="Proteomes" id="UP000320390"/>
    </source>
</evidence>
<dbReference type="Proteomes" id="UP000320390">
    <property type="component" value="Chromosome"/>
</dbReference>
<dbReference type="InterPro" id="IPR011050">
    <property type="entry name" value="Pectin_lyase_fold/virulence"/>
</dbReference>
<feature type="chain" id="PRO_5021822069" description="Right handed beta helix domain-containing protein" evidence="1">
    <location>
        <begin position="31"/>
        <end position="392"/>
    </location>
</feature>
<sequence length="392" mass="39828" precursor="true">MAQRPHRMIMNLRRAFAGPLLLFAAPPLLAGDVWTIAGDGSGDFTSIEAAYTAAADGDVLHVTFRPLGGNFLSFDGKGVVIINDDVGLWQPYQVTLSHLPAGSRFVVRGLSVRFRLSVESCAGDVIVSDATADRAMVVDSASVTIRRVMLSGYAALGHGLDGAIGILDSNVILEDCVLRGTHGQDGQTGGGICTSCCTDGEAGKFAMDAQGVSLVRVQSTDLIGGSGGIGGGNGACSNGLDAGAYRVGPGVDLTLVDTLLVSPGASVGTATVLPDTARRAVFPGSVASGEPIQVRLTGAPGDTAFALLDGRMTFDPISSVTGVLQVTHSSRRVRLGTLPPGGVLTATLGARMAADGTAEHIPLQVILVDGAGVARCAPGDLLAVRGAGVQAW</sequence>
<evidence type="ECO:0000256" key="1">
    <source>
        <dbReference type="SAM" id="SignalP"/>
    </source>
</evidence>
<protein>
    <recommendedName>
        <fullName evidence="4">Right handed beta helix domain-containing protein</fullName>
    </recommendedName>
</protein>
<dbReference type="AlphaFoldDB" id="A0A518EUQ9"/>
<reference evidence="2 3" key="1">
    <citation type="submission" date="2019-02" db="EMBL/GenBank/DDBJ databases">
        <title>Deep-cultivation of Planctomycetes and their phenomic and genomic characterization uncovers novel biology.</title>
        <authorList>
            <person name="Wiegand S."/>
            <person name="Jogler M."/>
            <person name="Boedeker C."/>
            <person name="Pinto D."/>
            <person name="Vollmers J."/>
            <person name="Rivas-Marin E."/>
            <person name="Kohn T."/>
            <person name="Peeters S.H."/>
            <person name="Heuer A."/>
            <person name="Rast P."/>
            <person name="Oberbeckmann S."/>
            <person name="Bunk B."/>
            <person name="Jeske O."/>
            <person name="Meyerdierks A."/>
            <person name="Storesund J.E."/>
            <person name="Kallscheuer N."/>
            <person name="Luecker S."/>
            <person name="Lage O.M."/>
            <person name="Pohl T."/>
            <person name="Merkel B.J."/>
            <person name="Hornburger P."/>
            <person name="Mueller R.-W."/>
            <person name="Bruemmer F."/>
            <person name="Labrenz M."/>
            <person name="Spormann A.M."/>
            <person name="Op den Camp H."/>
            <person name="Overmann J."/>
            <person name="Amann R."/>
            <person name="Jetten M.S.M."/>
            <person name="Mascher T."/>
            <person name="Medema M.H."/>
            <person name="Devos D.P."/>
            <person name="Kaster A.-K."/>
            <person name="Ovreas L."/>
            <person name="Rohde M."/>
            <person name="Galperin M.Y."/>
            <person name="Jogler C."/>
        </authorList>
    </citation>
    <scope>NUCLEOTIDE SEQUENCE [LARGE SCALE GENOMIC DNA]</scope>
    <source>
        <strain evidence="2 3">Poly30</strain>
    </source>
</reference>
<organism evidence="2 3">
    <name type="scientific">Saltatorellus ferox</name>
    <dbReference type="NCBI Taxonomy" id="2528018"/>
    <lineage>
        <taxon>Bacteria</taxon>
        <taxon>Pseudomonadati</taxon>
        <taxon>Planctomycetota</taxon>
        <taxon>Planctomycetia</taxon>
        <taxon>Planctomycetia incertae sedis</taxon>
        <taxon>Saltatorellus</taxon>
    </lineage>
</organism>
<name>A0A518EUQ9_9BACT</name>
<accession>A0A518EUQ9</accession>
<keyword evidence="1" id="KW-0732">Signal</keyword>
<keyword evidence="3" id="KW-1185">Reference proteome</keyword>
<proteinExistence type="predicted"/>
<dbReference type="SUPFAM" id="SSF51126">
    <property type="entry name" value="Pectin lyase-like"/>
    <property type="match status" value="1"/>
</dbReference>
<dbReference type="EMBL" id="CP036434">
    <property type="protein sequence ID" value="QDV07830.1"/>
    <property type="molecule type" value="Genomic_DNA"/>
</dbReference>
<evidence type="ECO:0000313" key="2">
    <source>
        <dbReference type="EMBL" id="QDV07830.1"/>
    </source>
</evidence>
<evidence type="ECO:0008006" key="4">
    <source>
        <dbReference type="Google" id="ProtNLM"/>
    </source>
</evidence>
<gene>
    <name evidence="2" type="ORF">Poly30_33630</name>
</gene>